<dbReference type="PANTHER" id="PTHR24422:SF19">
    <property type="entry name" value="CHEMOTAXIS PROTEIN METHYLTRANSFERASE"/>
    <property type="match status" value="1"/>
</dbReference>
<reference evidence="7 8" key="1">
    <citation type="submission" date="2016-10" db="EMBL/GenBank/DDBJ databases">
        <authorList>
            <person name="Varghese N."/>
            <person name="Submissions S."/>
        </authorList>
    </citation>
    <scope>NUCLEOTIDE SEQUENCE [LARGE SCALE GENOMIC DNA]</scope>
    <source>
        <strain evidence="7 8">DSM 18839</strain>
    </source>
</reference>
<dbReference type="SMART" id="SM00138">
    <property type="entry name" value="MeTrc"/>
    <property type="match status" value="1"/>
</dbReference>
<keyword evidence="5" id="KW-0949">S-adenosyl-L-methionine</keyword>
<dbReference type="PRINTS" id="PR00996">
    <property type="entry name" value="CHERMTFRASE"/>
</dbReference>
<dbReference type="RefSeq" id="WP_028792772.1">
    <property type="nucleotide sequence ID" value="NZ_FNBW01000005.1"/>
</dbReference>
<feature type="domain" description="CheR-type methyltransferase" evidence="6">
    <location>
        <begin position="1"/>
        <end position="271"/>
    </location>
</feature>
<gene>
    <name evidence="7" type="ORF">SAMN05660686_01878</name>
</gene>
<keyword evidence="4 7" id="KW-0808">Transferase</keyword>
<dbReference type="EMBL" id="FNBW01000005">
    <property type="protein sequence ID" value="SDF63915.1"/>
    <property type="molecule type" value="Genomic_DNA"/>
</dbReference>
<dbReference type="SUPFAM" id="SSF53335">
    <property type="entry name" value="S-adenosyl-L-methionine-dependent methyltransferases"/>
    <property type="match status" value="1"/>
</dbReference>
<dbReference type="AlphaFoldDB" id="A0A8G2EYG8"/>
<dbReference type="InterPro" id="IPR036804">
    <property type="entry name" value="CheR_N_sf"/>
</dbReference>
<comment type="caution">
    <text evidence="7">The sequence shown here is derived from an EMBL/GenBank/DDBJ whole genome shotgun (WGS) entry which is preliminary data.</text>
</comment>
<evidence type="ECO:0000259" key="6">
    <source>
        <dbReference type="PROSITE" id="PS50123"/>
    </source>
</evidence>
<protein>
    <recommendedName>
        <fullName evidence="2">protein-glutamate O-methyltransferase</fullName>
        <ecNumber evidence="2">2.1.1.80</ecNumber>
    </recommendedName>
</protein>
<keyword evidence="8" id="KW-1185">Reference proteome</keyword>
<dbReference type="Pfam" id="PF01739">
    <property type="entry name" value="CheR"/>
    <property type="match status" value="1"/>
</dbReference>
<evidence type="ECO:0000256" key="5">
    <source>
        <dbReference type="ARBA" id="ARBA00022691"/>
    </source>
</evidence>
<dbReference type="Pfam" id="PF03705">
    <property type="entry name" value="CheR_N"/>
    <property type="match status" value="1"/>
</dbReference>
<evidence type="ECO:0000256" key="3">
    <source>
        <dbReference type="ARBA" id="ARBA00022603"/>
    </source>
</evidence>
<dbReference type="GO" id="GO:0008983">
    <property type="term" value="F:protein-glutamate O-methyltransferase activity"/>
    <property type="evidence" value="ECO:0007669"/>
    <property type="project" value="UniProtKB-EC"/>
</dbReference>
<proteinExistence type="predicted"/>
<dbReference type="InterPro" id="IPR022641">
    <property type="entry name" value="CheR_N"/>
</dbReference>
<evidence type="ECO:0000313" key="8">
    <source>
        <dbReference type="Proteomes" id="UP000198615"/>
    </source>
</evidence>
<evidence type="ECO:0000256" key="4">
    <source>
        <dbReference type="ARBA" id="ARBA00022679"/>
    </source>
</evidence>
<dbReference type="GO" id="GO:0032259">
    <property type="term" value="P:methylation"/>
    <property type="evidence" value="ECO:0007669"/>
    <property type="project" value="UniProtKB-KW"/>
</dbReference>
<dbReference type="PROSITE" id="PS50123">
    <property type="entry name" value="CHER"/>
    <property type="match status" value="1"/>
</dbReference>
<dbReference type="PANTHER" id="PTHR24422">
    <property type="entry name" value="CHEMOTAXIS PROTEIN METHYLTRANSFERASE"/>
    <property type="match status" value="1"/>
</dbReference>
<accession>A0A8G2EYG8</accession>
<organism evidence="7 8">
    <name type="scientific">Thalassobaculum litoreum DSM 18839</name>
    <dbReference type="NCBI Taxonomy" id="1123362"/>
    <lineage>
        <taxon>Bacteria</taxon>
        <taxon>Pseudomonadati</taxon>
        <taxon>Pseudomonadota</taxon>
        <taxon>Alphaproteobacteria</taxon>
        <taxon>Rhodospirillales</taxon>
        <taxon>Thalassobaculaceae</taxon>
        <taxon>Thalassobaculum</taxon>
    </lineage>
</organism>
<name>A0A8G2EYG8_9PROT</name>
<evidence type="ECO:0000256" key="1">
    <source>
        <dbReference type="ARBA" id="ARBA00001541"/>
    </source>
</evidence>
<dbReference type="Gene3D" id="1.10.155.10">
    <property type="entry name" value="Chemotaxis receptor methyltransferase CheR, N-terminal domain"/>
    <property type="match status" value="1"/>
</dbReference>
<dbReference type="InterPro" id="IPR000780">
    <property type="entry name" value="CheR_MeTrfase"/>
</dbReference>
<comment type="catalytic activity">
    <reaction evidence="1">
        <text>L-glutamyl-[protein] + S-adenosyl-L-methionine = [protein]-L-glutamate 5-O-methyl ester + S-adenosyl-L-homocysteine</text>
        <dbReference type="Rhea" id="RHEA:24452"/>
        <dbReference type="Rhea" id="RHEA-COMP:10208"/>
        <dbReference type="Rhea" id="RHEA-COMP:10311"/>
        <dbReference type="ChEBI" id="CHEBI:29973"/>
        <dbReference type="ChEBI" id="CHEBI:57856"/>
        <dbReference type="ChEBI" id="CHEBI:59789"/>
        <dbReference type="ChEBI" id="CHEBI:82795"/>
        <dbReference type="EC" id="2.1.1.80"/>
    </reaction>
</comment>
<dbReference type="Proteomes" id="UP000198615">
    <property type="component" value="Unassembled WGS sequence"/>
</dbReference>
<evidence type="ECO:0000256" key="2">
    <source>
        <dbReference type="ARBA" id="ARBA00012534"/>
    </source>
</evidence>
<dbReference type="SUPFAM" id="SSF47757">
    <property type="entry name" value="Chemotaxis receptor methyltransferase CheR, N-terminal domain"/>
    <property type="match status" value="1"/>
</dbReference>
<dbReference type="InterPro" id="IPR029063">
    <property type="entry name" value="SAM-dependent_MTases_sf"/>
</dbReference>
<dbReference type="InterPro" id="IPR050903">
    <property type="entry name" value="Bact_Chemotaxis_MeTrfase"/>
</dbReference>
<keyword evidence="3 7" id="KW-0489">Methyltransferase</keyword>
<dbReference type="Gene3D" id="3.40.50.150">
    <property type="entry name" value="Vaccinia Virus protein VP39"/>
    <property type="match status" value="1"/>
</dbReference>
<dbReference type="EC" id="2.1.1.80" evidence="2"/>
<sequence>MELQSFRRLAHSRFGIVLPDNAESFLQSRLRTLMDRTGHRDLEALLQAAEAESNGDLFIDIVEQLSTNHSYFYREPAHFEFLSSVALPEITERLRRQRSRDLRIWSAAAAAGEEAYSIAMAMRTFYGAHYQDMDAGVLATDIAKRSLQRGAEGVYRSETFRHIPQAWRDSFLEPAGEDSLRVIRAVRDDVMFRWLNLVGSMSALRGGFHVIFCRNVMIYFDAPTRERLVQSLTHLLAPGGYLFIGHTDDAEFARKYLDQQRPAIFRKRAGS</sequence>
<evidence type="ECO:0000313" key="7">
    <source>
        <dbReference type="EMBL" id="SDF63915.1"/>
    </source>
</evidence>
<dbReference type="InterPro" id="IPR022642">
    <property type="entry name" value="CheR_C"/>
</dbReference>